<dbReference type="EMBL" id="CAWUPB010000913">
    <property type="protein sequence ID" value="CAK7329181.1"/>
    <property type="molecule type" value="Genomic_DNA"/>
</dbReference>
<dbReference type="Pfam" id="PF05695">
    <property type="entry name" value="Ycf2"/>
    <property type="match status" value="1"/>
</dbReference>
<keyword evidence="4" id="KW-1185">Reference proteome</keyword>
<protein>
    <recommendedName>
        <fullName evidence="2">Ycf2 N-terminal domain-containing protein</fullName>
    </recommendedName>
</protein>
<dbReference type="InterPro" id="IPR056777">
    <property type="entry name" value="Ycf2_N"/>
</dbReference>
<evidence type="ECO:0000313" key="4">
    <source>
        <dbReference type="Proteomes" id="UP001314170"/>
    </source>
</evidence>
<evidence type="ECO:0000256" key="1">
    <source>
        <dbReference type="SAM" id="MobiDB-lite"/>
    </source>
</evidence>
<evidence type="ECO:0000259" key="2">
    <source>
        <dbReference type="Pfam" id="PF05695"/>
    </source>
</evidence>
<dbReference type="AlphaFoldDB" id="A0AAV1RA19"/>
<comment type="caution">
    <text evidence="3">The sequence shown here is derived from an EMBL/GenBank/DDBJ whole genome shotgun (WGS) entry which is preliminary data.</text>
</comment>
<reference evidence="3 4" key="1">
    <citation type="submission" date="2024-01" db="EMBL/GenBank/DDBJ databases">
        <authorList>
            <person name="Waweru B."/>
        </authorList>
    </citation>
    <scope>NUCLEOTIDE SEQUENCE [LARGE SCALE GENOMIC DNA]</scope>
</reference>
<feature type="domain" description="Ycf2 N-terminal" evidence="2">
    <location>
        <begin position="158"/>
        <end position="183"/>
    </location>
</feature>
<accession>A0AAV1RA19</accession>
<sequence>MERMRARKGEEAGKGNVAHQSRSQKIKKRNFQMVLFNLTKSHGFVSRTVPTQPGKSWPIQDALDLLGRRQGIYESFTHGMLMTKHMEKDNGHSTAFYGNCRRGTRTQKADPGYLITIRLTVVSQAHAKRWPWLSVKAELQLSGGGQGAALACLRGRSESEIHIYELKGPNDQLCNQLLEPIGVLPLE</sequence>
<feature type="compositionally biased region" description="Basic and acidic residues" evidence="1">
    <location>
        <begin position="1"/>
        <end position="13"/>
    </location>
</feature>
<feature type="region of interest" description="Disordered" evidence="1">
    <location>
        <begin position="1"/>
        <end position="24"/>
    </location>
</feature>
<dbReference type="Proteomes" id="UP001314170">
    <property type="component" value="Unassembled WGS sequence"/>
</dbReference>
<gene>
    <name evidence="3" type="ORF">DCAF_LOCUS6929</name>
</gene>
<organism evidence="3 4">
    <name type="scientific">Dovyalis caffra</name>
    <dbReference type="NCBI Taxonomy" id="77055"/>
    <lineage>
        <taxon>Eukaryota</taxon>
        <taxon>Viridiplantae</taxon>
        <taxon>Streptophyta</taxon>
        <taxon>Embryophyta</taxon>
        <taxon>Tracheophyta</taxon>
        <taxon>Spermatophyta</taxon>
        <taxon>Magnoliopsida</taxon>
        <taxon>eudicotyledons</taxon>
        <taxon>Gunneridae</taxon>
        <taxon>Pentapetalae</taxon>
        <taxon>rosids</taxon>
        <taxon>fabids</taxon>
        <taxon>Malpighiales</taxon>
        <taxon>Salicaceae</taxon>
        <taxon>Flacourtieae</taxon>
        <taxon>Dovyalis</taxon>
    </lineage>
</organism>
<evidence type="ECO:0000313" key="3">
    <source>
        <dbReference type="EMBL" id="CAK7329181.1"/>
    </source>
</evidence>
<name>A0AAV1RA19_9ROSI</name>
<proteinExistence type="predicted"/>